<proteinExistence type="predicted"/>
<dbReference type="InterPro" id="IPR035979">
    <property type="entry name" value="RBD_domain_sf"/>
</dbReference>
<feature type="region of interest" description="Disordered" evidence="1">
    <location>
        <begin position="73"/>
        <end position="97"/>
    </location>
</feature>
<accession>A0A1E3HUS5</accession>
<feature type="region of interest" description="Disordered" evidence="1">
    <location>
        <begin position="1"/>
        <end position="40"/>
    </location>
</feature>
<dbReference type="EMBL" id="CP143787">
    <property type="protein sequence ID" value="WVN88712.1"/>
    <property type="molecule type" value="Genomic_DNA"/>
</dbReference>
<reference evidence="2" key="1">
    <citation type="submission" date="2016-06" db="EMBL/GenBank/DDBJ databases">
        <authorList>
            <person name="Cuomo C."/>
            <person name="Litvintseva A."/>
            <person name="Heitman J."/>
            <person name="Chen Y."/>
            <person name="Sun S."/>
            <person name="Springer D."/>
            <person name="Dromer F."/>
            <person name="Young S."/>
            <person name="Zeng Q."/>
            <person name="Chapman S."/>
            <person name="Gujja S."/>
            <person name="Saif S."/>
            <person name="Birren B."/>
        </authorList>
    </citation>
    <scope>NUCLEOTIDE SEQUENCE</scope>
    <source>
        <strain evidence="2">CBS 7841</strain>
    </source>
</reference>
<evidence type="ECO:0000313" key="2">
    <source>
        <dbReference type="EMBL" id="WVN88712.1"/>
    </source>
</evidence>
<dbReference type="KEGG" id="cdep:91088135"/>
<dbReference type="VEuPathDB" id="FungiDB:L203_06046"/>
<reference evidence="2" key="2">
    <citation type="journal article" date="2022" name="Elife">
        <title>Obligate sexual reproduction of a homothallic fungus closely related to the Cryptococcus pathogenic species complex.</title>
        <authorList>
            <person name="Passer A.R."/>
            <person name="Clancey S.A."/>
            <person name="Shea T."/>
            <person name="David-Palma M."/>
            <person name="Averette A.F."/>
            <person name="Boekhout T."/>
            <person name="Porcel B.M."/>
            <person name="Nowrousian M."/>
            <person name="Cuomo C.A."/>
            <person name="Sun S."/>
            <person name="Heitman J."/>
            <person name="Coelho M.A."/>
        </authorList>
    </citation>
    <scope>NUCLEOTIDE SEQUENCE</scope>
    <source>
        <strain evidence="2">CBS 7841</strain>
    </source>
</reference>
<protein>
    <submittedName>
        <fullName evidence="2">Uncharacterized protein</fullName>
    </submittedName>
</protein>
<dbReference type="Proteomes" id="UP000094043">
    <property type="component" value="Chromosome 4"/>
</dbReference>
<reference evidence="2" key="3">
    <citation type="submission" date="2024-01" db="EMBL/GenBank/DDBJ databases">
        <authorList>
            <person name="Coelho M.A."/>
            <person name="David-Palma M."/>
            <person name="Shea T."/>
            <person name="Sun S."/>
            <person name="Cuomo C.A."/>
            <person name="Heitman J."/>
        </authorList>
    </citation>
    <scope>NUCLEOTIDE SEQUENCE</scope>
    <source>
        <strain evidence="2">CBS 7841</strain>
    </source>
</reference>
<keyword evidence="3" id="KW-1185">Reference proteome</keyword>
<dbReference type="SUPFAM" id="SSF54928">
    <property type="entry name" value="RNA-binding domain, RBD"/>
    <property type="match status" value="1"/>
</dbReference>
<sequence length="268" mass="28986">MPRPNKPYNRPSNDDQWKHDLHQSQSGGRAQSSTSKHKNIKDRIAGIIEPQSKIGARISLANNGNQAGIELFPSDTLSSGRGSTRNVGSGPIRGWNVTRKEKEPPINTLGMRLKRGTNQLAGAQSPNTTVEVSAWVRVENLAEGTTTEDVVSAFSTLPIVDAVLSSFVKEGPVTIDLQVANRQAAEELIKQYNGVVADGKVLKLSLINPLKQRLEGSEAKGMVIKRASSAKQELINPVRSSKLYSDMVLASDPSASIITLATDKPRPF</sequence>
<gene>
    <name evidence="2" type="ORF">L203_103925</name>
</gene>
<dbReference type="GeneID" id="91088135"/>
<feature type="compositionally biased region" description="Polar residues" evidence="1">
    <location>
        <begin position="75"/>
        <end position="87"/>
    </location>
</feature>
<dbReference type="RefSeq" id="XP_066069412.1">
    <property type="nucleotide sequence ID" value="XM_066213315.1"/>
</dbReference>
<evidence type="ECO:0000313" key="3">
    <source>
        <dbReference type="Proteomes" id="UP000094043"/>
    </source>
</evidence>
<dbReference type="GO" id="GO:0003676">
    <property type="term" value="F:nucleic acid binding"/>
    <property type="evidence" value="ECO:0007669"/>
    <property type="project" value="InterPro"/>
</dbReference>
<feature type="compositionally biased region" description="Polar residues" evidence="1">
    <location>
        <begin position="23"/>
        <end position="34"/>
    </location>
</feature>
<name>A0A1E3HUS5_9TREE</name>
<organism evidence="2 3">
    <name type="scientific">Cryptococcus depauperatus CBS 7841</name>
    <dbReference type="NCBI Taxonomy" id="1295531"/>
    <lineage>
        <taxon>Eukaryota</taxon>
        <taxon>Fungi</taxon>
        <taxon>Dikarya</taxon>
        <taxon>Basidiomycota</taxon>
        <taxon>Agaricomycotina</taxon>
        <taxon>Tremellomycetes</taxon>
        <taxon>Tremellales</taxon>
        <taxon>Cryptococcaceae</taxon>
        <taxon>Cryptococcus</taxon>
    </lineage>
</organism>
<dbReference type="OrthoDB" id="6159137at2759"/>
<feature type="compositionally biased region" description="Basic and acidic residues" evidence="1">
    <location>
        <begin position="12"/>
        <end position="22"/>
    </location>
</feature>
<evidence type="ECO:0000256" key="1">
    <source>
        <dbReference type="SAM" id="MobiDB-lite"/>
    </source>
</evidence>
<dbReference type="AlphaFoldDB" id="A0A1E3HUS5"/>